<feature type="compositionally biased region" description="Basic and acidic residues" evidence="1">
    <location>
        <begin position="163"/>
        <end position="173"/>
    </location>
</feature>
<evidence type="ECO:0000256" key="1">
    <source>
        <dbReference type="SAM" id="MobiDB-lite"/>
    </source>
</evidence>
<gene>
    <name evidence="2" type="ORF">GCM10022295_73850</name>
</gene>
<proteinExistence type="predicted"/>
<evidence type="ECO:0000313" key="3">
    <source>
        <dbReference type="Proteomes" id="UP001500707"/>
    </source>
</evidence>
<accession>A0ABP6YDY3</accession>
<feature type="compositionally biased region" description="Basic and acidic residues" evidence="1">
    <location>
        <begin position="91"/>
        <end position="106"/>
    </location>
</feature>
<organism evidence="2 3">
    <name type="scientific">Streptomyces osmaniensis</name>
    <dbReference type="NCBI Taxonomy" id="593134"/>
    <lineage>
        <taxon>Bacteria</taxon>
        <taxon>Bacillati</taxon>
        <taxon>Actinomycetota</taxon>
        <taxon>Actinomycetes</taxon>
        <taxon>Kitasatosporales</taxon>
        <taxon>Streptomycetaceae</taxon>
        <taxon>Streptomyces</taxon>
    </lineage>
</organism>
<comment type="caution">
    <text evidence="2">The sequence shown here is derived from an EMBL/GenBank/DDBJ whole genome shotgun (WGS) entry which is preliminary data.</text>
</comment>
<reference evidence="3" key="1">
    <citation type="journal article" date="2019" name="Int. J. Syst. Evol. Microbiol.">
        <title>The Global Catalogue of Microorganisms (GCM) 10K type strain sequencing project: providing services to taxonomists for standard genome sequencing and annotation.</title>
        <authorList>
            <consortium name="The Broad Institute Genomics Platform"/>
            <consortium name="The Broad Institute Genome Sequencing Center for Infectious Disease"/>
            <person name="Wu L."/>
            <person name="Ma J."/>
        </authorList>
    </citation>
    <scope>NUCLEOTIDE SEQUENCE [LARGE SCALE GENOMIC DNA]</scope>
    <source>
        <strain evidence="3">JCM 17656</strain>
    </source>
</reference>
<sequence>MHGVVAGAEEHPAPQIGDPVRPPLGDPDQTAAGPDPGQFLVAHGVRDADGQGRQQGEGEQGLQGARGRQPAVCVVRGEHLARVGVRHQPRQRRDARELRGAGERMHLSAGPVQQRGTWDRRGPGSAGRVGVEPLVGDRGGGRERQQSGRAEHARGHKSPGGKSDLHTAKLGTE</sequence>
<feature type="region of interest" description="Disordered" evidence="1">
    <location>
        <begin position="84"/>
        <end position="173"/>
    </location>
</feature>
<dbReference type="EMBL" id="BAABCE010000018">
    <property type="protein sequence ID" value="GAA3581873.1"/>
    <property type="molecule type" value="Genomic_DNA"/>
</dbReference>
<evidence type="ECO:0000313" key="2">
    <source>
        <dbReference type="EMBL" id="GAA3581873.1"/>
    </source>
</evidence>
<keyword evidence="3" id="KW-1185">Reference proteome</keyword>
<feature type="compositionally biased region" description="Basic and acidic residues" evidence="1">
    <location>
        <begin position="139"/>
        <end position="153"/>
    </location>
</feature>
<feature type="region of interest" description="Disordered" evidence="1">
    <location>
        <begin position="1"/>
        <end position="70"/>
    </location>
</feature>
<dbReference type="Proteomes" id="UP001500707">
    <property type="component" value="Unassembled WGS sequence"/>
</dbReference>
<protein>
    <submittedName>
        <fullName evidence="2">Uncharacterized protein</fullName>
    </submittedName>
</protein>
<name>A0ABP6YDY3_9ACTN</name>